<dbReference type="AlphaFoldDB" id="A0A5C4U595"/>
<dbReference type="EMBL" id="VDHJ01000003">
    <property type="protein sequence ID" value="TNL99450.1"/>
    <property type="molecule type" value="Genomic_DNA"/>
</dbReference>
<keyword evidence="3 4" id="KW-0949">S-adenosyl-L-methionine</keyword>
<evidence type="ECO:0000313" key="8">
    <source>
        <dbReference type="Proteomes" id="UP000312032"/>
    </source>
</evidence>
<dbReference type="Pfam" id="PF05958">
    <property type="entry name" value="tRNA_U5-meth_tr"/>
    <property type="match status" value="1"/>
</dbReference>
<dbReference type="SUPFAM" id="SSF50249">
    <property type="entry name" value="Nucleic acid-binding proteins"/>
    <property type="match status" value="1"/>
</dbReference>
<evidence type="ECO:0000256" key="3">
    <source>
        <dbReference type="ARBA" id="ARBA00022691"/>
    </source>
</evidence>
<dbReference type="InterPro" id="IPR010280">
    <property type="entry name" value="U5_MeTrfase_fam"/>
</dbReference>
<dbReference type="InterPro" id="IPR029063">
    <property type="entry name" value="SAM-dependent_MTases_sf"/>
</dbReference>
<dbReference type="InterPro" id="IPR002792">
    <property type="entry name" value="TRAM_dom"/>
</dbReference>
<dbReference type="PROSITE" id="PS50926">
    <property type="entry name" value="TRAM"/>
    <property type="match status" value="1"/>
</dbReference>
<name>A0A5C4U595_9CORY</name>
<accession>A0A5C4U595</accession>
<gene>
    <name evidence="7" type="ORF">FHE74_02210</name>
</gene>
<comment type="similarity">
    <text evidence="4">Belongs to the class I-like SAM-binding methyltransferase superfamily. RNA M5U methyltransferase family.</text>
</comment>
<dbReference type="Gene3D" id="3.40.50.150">
    <property type="entry name" value="Vaccinia Virus protein VP39"/>
    <property type="match status" value="2"/>
</dbReference>
<evidence type="ECO:0000256" key="2">
    <source>
        <dbReference type="ARBA" id="ARBA00022679"/>
    </source>
</evidence>
<evidence type="ECO:0000256" key="1">
    <source>
        <dbReference type="ARBA" id="ARBA00022603"/>
    </source>
</evidence>
<sequence>MALSVGDRITCEITRMAHGGEGIGHADDGRVVFVADAFPGDTVDVTLTQVKKKFLRGQSVGVVKPSQLRGPSRCAAADAGAGCCDFHHLREDAELEIKKDILLGQLSRVASPDSLPQVESRTLQPTQGWRTRVRLGVDAQGRAGFRRRGSRDIVAGQPCSQVADGVLDGVVDATSGSFAPGAELVAVRDSQGRRHLAQTAKASRGRRVETVTTTLEGPGEVTEKVGELEFRFPPTAFWQAHVAAPAEYCRVIEQALDGIQGATAWDLYGGVGLFAPVLAKFCEQVVSVDYSDAADTAQPALEGLNVRHLNSRVDGAIAQLPAPDVVVLDPPRTGAGHKVISDVAAAQPRRVVHIGCDPATFSRDLGYWLEAGYSCTEMVLIDAFPGTHHFEVISVFER</sequence>
<dbReference type="OrthoDB" id="9804590at2"/>
<dbReference type="Gene3D" id="2.40.50.140">
    <property type="entry name" value="Nucleic acid-binding proteins"/>
    <property type="match status" value="1"/>
</dbReference>
<feature type="active site" evidence="5">
    <location>
        <position position="356"/>
    </location>
</feature>
<dbReference type="GO" id="GO:0070475">
    <property type="term" value="P:rRNA base methylation"/>
    <property type="evidence" value="ECO:0007669"/>
    <property type="project" value="TreeGrafter"/>
</dbReference>
<feature type="binding site" evidence="4">
    <location>
        <position position="289"/>
    </location>
    <ligand>
        <name>S-adenosyl-L-methionine</name>
        <dbReference type="ChEBI" id="CHEBI:59789"/>
    </ligand>
</feature>
<feature type="binding site" evidence="4">
    <location>
        <position position="268"/>
    </location>
    <ligand>
        <name>S-adenosyl-L-methionine</name>
        <dbReference type="ChEBI" id="CHEBI:59789"/>
    </ligand>
</feature>
<evidence type="ECO:0000256" key="5">
    <source>
        <dbReference type="PROSITE-ProRule" id="PRU10015"/>
    </source>
</evidence>
<dbReference type="Pfam" id="PF01938">
    <property type="entry name" value="TRAM"/>
    <property type="match status" value="1"/>
</dbReference>
<evidence type="ECO:0000256" key="4">
    <source>
        <dbReference type="PROSITE-ProRule" id="PRU01024"/>
    </source>
</evidence>
<keyword evidence="1 4" id="KW-0489">Methyltransferase</keyword>
<evidence type="ECO:0000259" key="6">
    <source>
        <dbReference type="PROSITE" id="PS50926"/>
    </source>
</evidence>
<feature type="binding site" evidence="4">
    <location>
        <position position="329"/>
    </location>
    <ligand>
        <name>S-adenosyl-L-methionine</name>
        <dbReference type="ChEBI" id="CHEBI:59789"/>
    </ligand>
</feature>
<proteinExistence type="inferred from homology"/>
<dbReference type="GO" id="GO:0070041">
    <property type="term" value="F:rRNA (uridine-C5-)-methyltransferase activity"/>
    <property type="evidence" value="ECO:0007669"/>
    <property type="project" value="TreeGrafter"/>
</dbReference>
<feature type="domain" description="TRAM" evidence="6">
    <location>
        <begin position="2"/>
        <end position="61"/>
    </location>
</feature>
<dbReference type="InterPro" id="IPR030390">
    <property type="entry name" value="MeTrfase_TrmA_AS"/>
</dbReference>
<evidence type="ECO:0000313" key="7">
    <source>
        <dbReference type="EMBL" id="TNL99450.1"/>
    </source>
</evidence>
<dbReference type="Proteomes" id="UP000312032">
    <property type="component" value="Unassembled WGS sequence"/>
</dbReference>
<dbReference type="PROSITE" id="PS51687">
    <property type="entry name" value="SAM_MT_RNA_M5U"/>
    <property type="match status" value="1"/>
</dbReference>
<reference evidence="7 8" key="1">
    <citation type="submission" date="2019-06" db="EMBL/GenBank/DDBJ databases">
        <authorList>
            <person name="Li J."/>
        </authorList>
    </citation>
    <scope>NUCLEOTIDE SEQUENCE [LARGE SCALE GENOMIC DNA]</scope>
    <source>
        <strain evidence="7 8">LMG 28165</strain>
    </source>
</reference>
<dbReference type="InterPro" id="IPR012340">
    <property type="entry name" value="NA-bd_OB-fold"/>
</dbReference>
<feature type="binding site" evidence="4">
    <location>
        <position position="239"/>
    </location>
    <ligand>
        <name>S-adenosyl-L-methionine</name>
        <dbReference type="ChEBI" id="CHEBI:59789"/>
    </ligand>
</feature>
<keyword evidence="2 4" id="KW-0808">Transferase</keyword>
<dbReference type="Gene3D" id="2.40.50.1070">
    <property type="match status" value="2"/>
</dbReference>
<feature type="active site" description="Nucleophile" evidence="4">
    <location>
        <position position="356"/>
    </location>
</feature>
<dbReference type="CDD" id="cd02440">
    <property type="entry name" value="AdoMet_MTases"/>
    <property type="match status" value="1"/>
</dbReference>
<keyword evidence="8" id="KW-1185">Reference proteome</keyword>
<dbReference type="PANTHER" id="PTHR11061:SF30">
    <property type="entry name" value="TRNA (URACIL(54)-C(5))-METHYLTRANSFERASE"/>
    <property type="match status" value="1"/>
</dbReference>
<dbReference type="SUPFAM" id="SSF53335">
    <property type="entry name" value="S-adenosyl-L-methionine-dependent methyltransferases"/>
    <property type="match status" value="1"/>
</dbReference>
<comment type="caution">
    <text evidence="7">The sequence shown here is derived from an EMBL/GenBank/DDBJ whole genome shotgun (WGS) entry which is preliminary data.</text>
</comment>
<dbReference type="PROSITE" id="PS01230">
    <property type="entry name" value="TRMA_1"/>
    <property type="match status" value="1"/>
</dbReference>
<organism evidence="7 8">
    <name type="scientific">Corynebacterium tapiri</name>
    <dbReference type="NCBI Taxonomy" id="1448266"/>
    <lineage>
        <taxon>Bacteria</taxon>
        <taxon>Bacillati</taxon>
        <taxon>Actinomycetota</taxon>
        <taxon>Actinomycetes</taxon>
        <taxon>Mycobacteriales</taxon>
        <taxon>Corynebacteriaceae</taxon>
        <taxon>Corynebacterium</taxon>
    </lineage>
</organism>
<dbReference type="PANTHER" id="PTHR11061">
    <property type="entry name" value="RNA M5U METHYLTRANSFERASE"/>
    <property type="match status" value="1"/>
</dbReference>
<protein>
    <submittedName>
        <fullName evidence="7">Class I SAM-dependent RNA methyltransferase</fullName>
    </submittedName>
</protein>